<organism evidence="4 5">
    <name type="scientific">Oedothorax gibbosus</name>
    <dbReference type="NCBI Taxonomy" id="931172"/>
    <lineage>
        <taxon>Eukaryota</taxon>
        <taxon>Metazoa</taxon>
        <taxon>Ecdysozoa</taxon>
        <taxon>Arthropoda</taxon>
        <taxon>Chelicerata</taxon>
        <taxon>Arachnida</taxon>
        <taxon>Araneae</taxon>
        <taxon>Araneomorphae</taxon>
        <taxon>Entelegynae</taxon>
        <taxon>Araneoidea</taxon>
        <taxon>Linyphiidae</taxon>
        <taxon>Erigoninae</taxon>
        <taxon>Oedothorax</taxon>
    </lineage>
</organism>
<keyword evidence="2" id="KW-1133">Transmembrane helix</keyword>
<feature type="region of interest" description="Disordered" evidence="1">
    <location>
        <begin position="359"/>
        <end position="399"/>
    </location>
</feature>
<dbReference type="SUPFAM" id="SSF49265">
    <property type="entry name" value="Fibronectin type III"/>
    <property type="match status" value="1"/>
</dbReference>
<keyword evidence="5" id="KW-1185">Reference proteome</keyword>
<name>A0AAV6V5T6_9ARAC</name>
<evidence type="ECO:0000313" key="5">
    <source>
        <dbReference type="Proteomes" id="UP000827092"/>
    </source>
</evidence>
<comment type="caution">
    <text evidence="4">The sequence shown here is derived from an EMBL/GenBank/DDBJ whole genome shotgun (WGS) entry which is preliminary data.</text>
</comment>
<evidence type="ECO:0000256" key="2">
    <source>
        <dbReference type="SAM" id="Phobius"/>
    </source>
</evidence>
<dbReference type="AlphaFoldDB" id="A0AAV6V5T6"/>
<proteinExistence type="predicted"/>
<dbReference type="EMBL" id="JAFNEN010000144">
    <property type="protein sequence ID" value="KAG8192100.1"/>
    <property type="molecule type" value="Genomic_DNA"/>
</dbReference>
<dbReference type="SUPFAM" id="SSF48726">
    <property type="entry name" value="Immunoglobulin"/>
    <property type="match status" value="1"/>
</dbReference>
<dbReference type="PANTHER" id="PTHR23278:SF19">
    <property type="entry name" value="OBSCURIN"/>
    <property type="match status" value="1"/>
</dbReference>
<accession>A0AAV6V5T6</accession>
<dbReference type="PANTHER" id="PTHR23278">
    <property type="entry name" value="SIDESTEP PROTEIN"/>
    <property type="match status" value="1"/>
</dbReference>
<evidence type="ECO:0000256" key="1">
    <source>
        <dbReference type="SAM" id="MobiDB-lite"/>
    </source>
</evidence>
<reference evidence="4 5" key="1">
    <citation type="journal article" date="2022" name="Nat. Ecol. Evol.">
        <title>A masculinizing supergene underlies an exaggerated male reproductive morph in a spider.</title>
        <authorList>
            <person name="Hendrickx F."/>
            <person name="De Corte Z."/>
            <person name="Sonet G."/>
            <person name="Van Belleghem S.M."/>
            <person name="Kostlbacher S."/>
            <person name="Vangestel C."/>
        </authorList>
    </citation>
    <scope>NUCLEOTIDE SEQUENCE [LARGE SCALE GENOMIC DNA]</scope>
    <source>
        <strain evidence="4">W744_W776</strain>
    </source>
</reference>
<dbReference type="PROSITE" id="PS50835">
    <property type="entry name" value="IG_LIKE"/>
    <property type="match status" value="1"/>
</dbReference>
<evidence type="ECO:0000313" key="4">
    <source>
        <dbReference type="EMBL" id="KAG8192100.1"/>
    </source>
</evidence>
<dbReference type="InterPro" id="IPR007110">
    <property type="entry name" value="Ig-like_dom"/>
</dbReference>
<dbReference type="InterPro" id="IPR036116">
    <property type="entry name" value="FN3_sf"/>
</dbReference>
<dbReference type="InterPro" id="IPR013783">
    <property type="entry name" value="Ig-like_fold"/>
</dbReference>
<dbReference type="Gene3D" id="2.60.40.10">
    <property type="entry name" value="Immunoglobulins"/>
    <property type="match status" value="1"/>
</dbReference>
<sequence>MERLWCEELRKLFKQTSYDSPVCVPGQKILYGATRHEEVKVICEVDADPTDISFHWSFNKSGENMEDVPFVSDGTKSTATVTAKTDYDFGTLMCTGTNSVGMQREPCVYTVITAGPPDPVQNCTLMNITQHSFRLECMEGANGGLRQHFVMEVHDTALHRLRGNHTADIPFFLARDLPSATGFVVVVYAINAKGKSQAVVLRVNTAPSKQSDQRKGHVSLPVFPRGGRWQLTSQVMFVGLAAIFFVILLVIIAVVLIRKTRRRMHDQKRHMKRNCKTAEALLKNNKEGTPDMCIIVPEEDEKPSEISYQNPPEVITMTNPYIDDLYCHRDSKPPSPYLGEYEEEPVRRRENVLVRLQHSLTRRKRNGGDAGSDESCQMQTFGSPLDKKSVVSLPSSISPHQSTEMMIAEDPRKCDLIDSCPNEPYMPVR</sequence>
<keyword evidence="2" id="KW-0812">Transmembrane</keyword>
<feature type="transmembrane region" description="Helical" evidence="2">
    <location>
        <begin position="235"/>
        <end position="257"/>
    </location>
</feature>
<dbReference type="Proteomes" id="UP000827092">
    <property type="component" value="Unassembled WGS sequence"/>
</dbReference>
<feature type="domain" description="Ig-like" evidence="3">
    <location>
        <begin position="25"/>
        <end position="110"/>
    </location>
</feature>
<gene>
    <name evidence="4" type="ORF">JTE90_027748</name>
</gene>
<keyword evidence="2" id="KW-0472">Membrane</keyword>
<protein>
    <recommendedName>
        <fullName evidence="3">Ig-like domain-containing protein</fullName>
    </recommendedName>
</protein>
<evidence type="ECO:0000259" key="3">
    <source>
        <dbReference type="PROSITE" id="PS50835"/>
    </source>
</evidence>
<dbReference type="InterPro" id="IPR036179">
    <property type="entry name" value="Ig-like_dom_sf"/>
</dbReference>